<dbReference type="PANTHER" id="PTHR37836">
    <property type="entry name" value="LMO1036 PROTEIN"/>
    <property type="match status" value="1"/>
</dbReference>
<evidence type="ECO:0000259" key="4">
    <source>
        <dbReference type="Pfam" id="PF18310"/>
    </source>
</evidence>
<dbReference type="InterPro" id="IPR013783">
    <property type="entry name" value="Ig-like_fold"/>
</dbReference>
<evidence type="ECO:0000313" key="5">
    <source>
        <dbReference type="EMBL" id="SDG01573.1"/>
    </source>
</evidence>
<dbReference type="Gene3D" id="2.60.40.3950">
    <property type="match status" value="1"/>
</dbReference>
<dbReference type="SUPFAM" id="SSF51445">
    <property type="entry name" value="(Trans)glycosidases"/>
    <property type="match status" value="1"/>
</dbReference>
<dbReference type="EMBL" id="LT629690">
    <property type="protein sequence ID" value="SDG01573.1"/>
    <property type="molecule type" value="Genomic_DNA"/>
</dbReference>
<feature type="domain" description="Apiosidase-like catalytic" evidence="2">
    <location>
        <begin position="157"/>
        <end position="415"/>
    </location>
</feature>
<organism evidence="5 6">
    <name type="scientific">Terriglobus roseus</name>
    <dbReference type="NCBI Taxonomy" id="392734"/>
    <lineage>
        <taxon>Bacteria</taxon>
        <taxon>Pseudomonadati</taxon>
        <taxon>Acidobacteriota</taxon>
        <taxon>Terriglobia</taxon>
        <taxon>Terriglobales</taxon>
        <taxon>Acidobacteriaceae</taxon>
        <taxon>Terriglobus</taxon>
    </lineage>
</organism>
<accession>A0A1G7QSW3</accession>
<feature type="domain" description="DUF5060" evidence="3">
    <location>
        <begin position="60"/>
        <end position="126"/>
    </location>
</feature>
<dbReference type="InterPro" id="IPR006311">
    <property type="entry name" value="TAT_signal"/>
</dbReference>
<feature type="domain" description="DUF5605" evidence="4">
    <location>
        <begin position="464"/>
        <end position="548"/>
    </location>
</feature>
<feature type="compositionally biased region" description="Polar residues" evidence="1">
    <location>
        <begin position="513"/>
        <end position="536"/>
    </location>
</feature>
<feature type="region of interest" description="Disordered" evidence="1">
    <location>
        <begin position="512"/>
        <end position="536"/>
    </location>
</feature>
<evidence type="ECO:0000259" key="3">
    <source>
        <dbReference type="Pfam" id="PF16586"/>
    </source>
</evidence>
<dbReference type="PROSITE" id="PS51318">
    <property type="entry name" value="TAT"/>
    <property type="match status" value="1"/>
</dbReference>
<dbReference type="Pfam" id="PF18310">
    <property type="entry name" value="DUF5605"/>
    <property type="match status" value="1"/>
</dbReference>
<evidence type="ECO:0008006" key="7">
    <source>
        <dbReference type="Google" id="ProtNLM"/>
    </source>
</evidence>
<dbReference type="Pfam" id="PF16586">
    <property type="entry name" value="DUF5060"/>
    <property type="match status" value="1"/>
</dbReference>
<keyword evidence="6" id="KW-1185">Reference proteome</keyword>
<proteinExistence type="predicted"/>
<dbReference type="PANTHER" id="PTHR37836:SF2">
    <property type="entry name" value="DUF4038 DOMAIN-CONTAINING PROTEIN"/>
    <property type="match status" value="1"/>
</dbReference>
<evidence type="ECO:0000259" key="2">
    <source>
        <dbReference type="Pfam" id="PF13204"/>
    </source>
</evidence>
<sequence>MSLSISSRSTRRGMTPFHTSIYDAKCMMTRREWLKIAGMSAGAAAFPQTGSARDDKAATAEQWDCFELTLHGPSDENPFVDITFGAQFRLGSRTVSVPGFYDGEGLYRVRFMPDQPGAWTWKTESNASALNGHAGTLRVMSAAKDNHGPVSVAHRFHFAHADGTPFFPFGTTCYSMGFMGEPWETQTLDALRTAGFNNVRLCLMPKGQGSRPEPALPFVRTSADGIKPEEFDFTRFNPAYFRHFEQRILDLLRMGIEADVILFHPYDGWGFRNMTAEADDRYLRYAVARLSAYRNVWWAIANEYDLVKTKQMSDWDRYFRVVSEADPSNHLRSIHHSKVVYDHSKPWCTHASLQEYDFERSEERRRAWGKPIVYDEIQYEGNIARRWGNLSAEEMARRFWLATVRGTYASHGETFITPPNEPVWSDGGKLRGHSAPRIAFLRKLVESLPTTGLNEFVDAYYLSAGAPGELYLYYFDTHALAEYDFPLPAGVTFLATLIDPFAMTMQELPGTFTGKTKSSGNVTDENAGQSASGGTNHIQLPGKPGMAIVFRKV</sequence>
<dbReference type="Proteomes" id="UP000182427">
    <property type="component" value="Chromosome I"/>
</dbReference>
<dbReference type="InterPro" id="IPR017853">
    <property type="entry name" value="GH"/>
</dbReference>
<dbReference type="InterPro" id="IPR041239">
    <property type="entry name" value="DUF5605"/>
</dbReference>
<dbReference type="AlphaFoldDB" id="A0A1G7QSW3"/>
<reference evidence="6" key="1">
    <citation type="submission" date="2016-10" db="EMBL/GenBank/DDBJ databases">
        <authorList>
            <person name="Varghese N."/>
            <person name="Submissions S."/>
        </authorList>
    </citation>
    <scope>NUCLEOTIDE SEQUENCE [LARGE SCALE GENOMIC DNA]</scope>
    <source>
        <strain evidence="6">GAS232</strain>
    </source>
</reference>
<name>A0A1G7QSW3_9BACT</name>
<evidence type="ECO:0000313" key="6">
    <source>
        <dbReference type="Proteomes" id="UP000182427"/>
    </source>
</evidence>
<protein>
    <recommendedName>
        <fullName evidence="7">DUF5060 domain-containing protein</fullName>
    </recommendedName>
</protein>
<gene>
    <name evidence="5" type="ORF">SAMN05444167_3988</name>
</gene>
<dbReference type="Pfam" id="PF13204">
    <property type="entry name" value="Apiosidase"/>
    <property type="match status" value="1"/>
</dbReference>
<dbReference type="Gene3D" id="3.20.20.80">
    <property type="entry name" value="Glycosidases"/>
    <property type="match status" value="1"/>
</dbReference>
<dbReference type="Gene3D" id="2.60.40.10">
    <property type="entry name" value="Immunoglobulins"/>
    <property type="match status" value="1"/>
</dbReference>
<dbReference type="InterPro" id="IPR032260">
    <property type="entry name" value="DUF5060"/>
</dbReference>
<dbReference type="InterPro" id="IPR025277">
    <property type="entry name" value="Apiosidase-like_cat_dom"/>
</dbReference>
<evidence type="ECO:0000256" key="1">
    <source>
        <dbReference type="SAM" id="MobiDB-lite"/>
    </source>
</evidence>